<gene>
    <name evidence="2" type="ORF">A1D18_00090</name>
</gene>
<dbReference type="EMBL" id="LUKY01000018">
    <property type="protein sequence ID" value="OIZ96627.1"/>
    <property type="molecule type" value="Genomic_DNA"/>
</dbReference>
<dbReference type="Gene3D" id="3.80.10.10">
    <property type="entry name" value="Ribonuclease Inhibitor"/>
    <property type="match status" value="1"/>
</dbReference>
<dbReference type="OrthoDB" id="10020994at2"/>
<evidence type="ECO:0000256" key="1">
    <source>
        <dbReference type="SAM" id="MobiDB-lite"/>
    </source>
</evidence>
<dbReference type="AlphaFoldDB" id="A0A1J8PC68"/>
<dbReference type="InterPro" id="IPR032675">
    <property type="entry name" value="LRR_dom_sf"/>
</dbReference>
<proteinExistence type="predicted"/>
<accession>A0A1J8PC68</accession>
<evidence type="ECO:0000313" key="2">
    <source>
        <dbReference type="EMBL" id="OIZ96627.1"/>
    </source>
</evidence>
<comment type="caution">
    <text evidence="2">The sequence shown here is derived from an EMBL/GenBank/DDBJ whole genome shotgun (WGS) entry which is preliminary data.</text>
</comment>
<keyword evidence="3" id="KW-1185">Reference proteome</keyword>
<evidence type="ECO:0000313" key="3">
    <source>
        <dbReference type="Proteomes" id="UP000183924"/>
    </source>
</evidence>
<dbReference type="Proteomes" id="UP000183924">
    <property type="component" value="Unassembled WGS sequence"/>
</dbReference>
<reference evidence="2 3" key="1">
    <citation type="submission" date="2016-03" db="EMBL/GenBank/DDBJ databases">
        <title>Comparative genomics of Rickettsiella.</title>
        <authorList>
            <person name="Chandler C."/>
            <person name="Wang Y."/>
        </authorList>
    </citation>
    <scope>NUCLEOTIDE SEQUENCE [LARGE SCALE GENOMIC DNA]</scope>
    <source>
        <strain evidence="2 3">RCFS May 2013</strain>
    </source>
</reference>
<name>A0A1J8PC68_9COXI</name>
<organism evidence="2 3">
    <name type="scientific">Candidatus Rickettsiella isopodorum</name>
    <dbReference type="NCBI Taxonomy" id="1225476"/>
    <lineage>
        <taxon>Bacteria</taxon>
        <taxon>Pseudomonadati</taxon>
        <taxon>Pseudomonadota</taxon>
        <taxon>Gammaproteobacteria</taxon>
        <taxon>Legionellales</taxon>
        <taxon>Coxiellaceae</taxon>
        <taxon>Rickettsiella</taxon>
    </lineage>
</organism>
<feature type="compositionally biased region" description="Polar residues" evidence="1">
    <location>
        <begin position="658"/>
        <end position="675"/>
    </location>
</feature>
<protein>
    <submittedName>
        <fullName evidence="2">Uncharacterized protein</fullName>
    </submittedName>
</protein>
<feature type="region of interest" description="Disordered" evidence="1">
    <location>
        <begin position="629"/>
        <end position="690"/>
    </location>
</feature>
<dbReference type="SUPFAM" id="SSF52047">
    <property type="entry name" value="RNI-like"/>
    <property type="match status" value="1"/>
</dbReference>
<sequence>MPTFSEALDRFKQDGFFGLDTELYTEQIEKLKLCAKFLKIDKPEILPYQFHLSNVQFIRGYLPRPERIMAGAITEHAQRNWNSRVPDVALFQMARLTNEPNTNLRFNDPNSDSSERLLECVLWDLLSQSDTWSSIKIDWVFFLRYGAPHYLCANFHTSLLNSLAEPTGTSLEELSLKPFSLSNSLTALVNFLSRNVHLKILHLEISDASAKDWLELSQALSVHPNLECVNFGNTQFNEGTYSVLSKLLDENYRIKEINIAAPIDNWVLIDAYNQLNQRLSKPCQVRFKEERLSQARLLEVAFQTLVEREKVQLEHPDRMVDDGEEKKQALLMRRINFLLSNQGTLAITDTEKVTWLKDSYVLPEVYPNHKEYMKEFSSLVQLHLGELVLGGTNTVGYLLLERGLEIRDTQIIQRLLESKADLFESPPEGIEKPFLVRLFEMEGPWQEVVIHHLKKDLNVLVPAVRMLSPYEKLKSICDSLTLHLNAYFKILEKRKKQPKLLHLLNGVMSNFQDRQEECAQSFHNLALYIKVATDDAAGKKVTYDSLFEAQEILEQLLEDSSKANRGFLGRSKLHDDLLLLGKELNKQLKFHQRELYYREKNKSVNYFTDGCEKDNENLEKMKADLAKEREAREKERQRHAQEQKEMKETIEELKRLMQAQNRTQNQTSKEATSSQEQERPGDSAYFFGRR</sequence>
<feature type="compositionally biased region" description="Basic and acidic residues" evidence="1">
    <location>
        <begin position="629"/>
        <end position="655"/>
    </location>
</feature>
<dbReference type="RefSeq" id="WP_071661801.1">
    <property type="nucleotide sequence ID" value="NZ_LUKY01000018.1"/>
</dbReference>